<keyword evidence="2" id="KW-1185">Reference proteome</keyword>
<protein>
    <submittedName>
        <fullName evidence="1">Uncharacterized protein</fullName>
    </submittedName>
</protein>
<evidence type="ECO:0000313" key="1">
    <source>
        <dbReference type="EMBL" id="CAB0032806.1"/>
    </source>
</evidence>
<reference evidence="1 2" key="1">
    <citation type="submission" date="2020-02" db="EMBL/GenBank/DDBJ databases">
        <authorList>
            <person name="Ferguson B K."/>
        </authorList>
    </citation>
    <scope>NUCLEOTIDE SEQUENCE [LARGE SCALE GENOMIC DNA]</scope>
</reference>
<dbReference type="AlphaFoldDB" id="A0A6H5I7W5"/>
<sequence>SSQQQSRFYYAYYVREKNPRRRRLLLSRPDPIGRALHAFGRRKVAMLHDLRLISFFQQGNHFSQDHRNIAFTGRVLRVESDSAMVKLAIATCASAEIAEMLLLAYVRCERVKTFARGMEKQSISQRCLVVPK</sequence>
<organism evidence="1 2">
    <name type="scientific">Trichogramma brassicae</name>
    <dbReference type="NCBI Taxonomy" id="86971"/>
    <lineage>
        <taxon>Eukaryota</taxon>
        <taxon>Metazoa</taxon>
        <taxon>Ecdysozoa</taxon>
        <taxon>Arthropoda</taxon>
        <taxon>Hexapoda</taxon>
        <taxon>Insecta</taxon>
        <taxon>Pterygota</taxon>
        <taxon>Neoptera</taxon>
        <taxon>Endopterygota</taxon>
        <taxon>Hymenoptera</taxon>
        <taxon>Apocrita</taxon>
        <taxon>Proctotrupomorpha</taxon>
        <taxon>Chalcidoidea</taxon>
        <taxon>Trichogrammatidae</taxon>
        <taxon>Trichogramma</taxon>
    </lineage>
</organism>
<name>A0A6H5I7W5_9HYME</name>
<gene>
    <name evidence="1" type="ORF">TBRA_LOCUS4732</name>
</gene>
<dbReference type="Proteomes" id="UP000479190">
    <property type="component" value="Unassembled WGS sequence"/>
</dbReference>
<dbReference type="EMBL" id="CADCXV010000690">
    <property type="protein sequence ID" value="CAB0032806.1"/>
    <property type="molecule type" value="Genomic_DNA"/>
</dbReference>
<evidence type="ECO:0000313" key="2">
    <source>
        <dbReference type="Proteomes" id="UP000479190"/>
    </source>
</evidence>
<feature type="non-terminal residue" evidence="1">
    <location>
        <position position="1"/>
    </location>
</feature>
<proteinExistence type="predicted"/>
<accession>A0A6H5I7W5</accession>